<accession>A0A5B0QVI7</accession>
<comment type="caution">
    <text evidence="1">The sequence shown here is derived from an EMBL/GenBank/DDBJ whole genome shotgun (WGS) entry which is preliminary data.</text>
</comment>
<evidence type="ECO:0000313" key="1">
    <source>
        <dbReference type="EMBL" id="KAA1116754.1"/>
    </source>
</evidence>
<name>A0A5B0QVI7_PUCGR</name>
<dbReference type="Proteomes" id="UP000325313">
    <property type="component" value="Unassembled WGS sequence"/>
</dbReference>
<dbReference type="AlphaFoldDB" id="A0A5B0QVI7"/>
<gene>
    <name evidence="1" type="ORF">PGTUg99_012468</name>
</gene>
<proteinExistence type="predicted"/>
<protein>
    <submittedName>
        <fullName evidence="1">Uncharacterized protein</fullName>
    </submittedName>
</protein>
<dbReference type="EMBL" id="VDEP01000270">
    <property type="protein sequence ID" value="KAA1116754.1"/>
    <property type="molecule type" value="Genomic_DNA"/>
</dbReference>
<organism evidence="1 2">
    <name type="scientific">Puccinia graminis f. sp. tritici</name>
    <dbReference type="NCBI Taxonomy" id="56615"/>
    <lineage>
        <taxon>Eukaryota</taxon>
        <taxon>Fungi</taxon>
        <taxon>Dikarya</taxon>
        <taxon>Basidiomycota</taxon>
        <taxon>Pucciniomycotina</taxon>
        <taxon>Pucciniomycetes</taxon>
        <taxon>Pucciniales</taxon>
        <taxon>Pucciniaceae</taxon>
        <taxon>Puccinia</taxon>
    </lineage>
</organism>
<reference evidence="1 2" key="1">
    <citation type="submission" date="2019-05" db="EMBL/GenBank/DDBJ databases">
        <title>Emergence of the Ug99 lineage of the wheat stem rust pathogen through somatic hybridization.</title>
        <authorList>
            <person name="Li F."/>
            <person name="Upadhyaya N.M."/>
            <person name="Sperschneider J."/>
            <person name="Matny O."/>
            <person name="Nguyen-Phuc H."/>
            <person name="Mago R."/>
            <person name="Raley C."/>
            <person name="Miller M.E."/>
            <person name="Silverstein K.A.T."/>
            <person name="Henningsen E."/>
            <person name="Hirsch C.D."/>
            <person name="Visser B."/>
            <person name="Pretorius Z.A."/>
            <person name="Steffenson B.J."/>
            <person name="Schwessinger B."/>
            <person name="Dodds P.N."/>
            <person name="Figueroa M."/>
        </authorList>
    </citation>
    <scope>NUCLEOTIDE SEQUENCE [LARGE SCALE GENOMIC DNA]</scope>
    <source>
        <strain evidence="1 2">Ug99</strain>
    </source>
</reference>
<sequence length="91" mass="10352">RPGSDLPVSRLNLQPASSFMKQPRRIDSHFDDRFIDPAFYIDPSRNNFFFFTKINPSTSIPTSPTQMLSISLMSDPFDVIPTSPMMLLSIL</sequence>
<feature type="non-terminal residue" evidence="1">
    <location>
        <position position="1"/>
    </location>
</feature>
<evidence type="ECO:0000313" key="2">
    <source>
        <dbReference type="Proteomes" id="UP000325313"/>
    </source>
</evidence>